<name>A0A1F5VFK3_9BACT</name>
<comment type="caution">
    <text evidence="2">The sequence shown here is derived from an EMBL/GenBank/DDBJ whole genome shotgun (WGS) entry which is preliminary data.</text>
</comment>
<evidence type="ECO:0000313" key="3">
    <source>
        <dbReference type="Proteomes" id="UP000179251"/>
    </source>
</evidence>
<proteinExistence type="predicted"/>
<feature type="coiled-coil region" evidence="1">
    <location>
        <begin position="13"/>
        <end position="40"/>
    </location>
</feature>
<dbReference type="EMBL" id="MFHD01000021">
    <property type="protein sequence ID" value="OGF62194.1"/>
    <property type="molecule type" value="Genomic_DNA"/>
</dbReference>
<evidence type="ECO:0000256" key="1">
    <source>
        <dbReference type="SAM" id="Coils"/>
    </source>
</evidence>
<keyword evidence="1" id="KW-0175">Coiled coil</keyword>
<dbReference type="STRING" id="1798325.A2834_00985"/>
<evidence type="ECO:0000313" key="2">
    <source>
        <dbReference type="EMBL" id="OGF62194.1"/>
    </source>
</evidence>
<sequence length="207" mass="24650">MERMAPALERRRREEAQKAYEREQARLRELEEKRQAEYNKPLPEFAPKVARETRVRLLTYVAKVFNDAVRKTLLEDADNVNRYSWYYGQDRVDTNFEDRPVQEFSVAIRVAELNPIRGSSRVDQFGVLYVRHESHGDEKRLYLAGHYKLQRRVCYRLKENLFKNLPILEQTLGKQFDVRMGVPFDELKKSGYKAEPGEQRVVHLEIF</sequence>
<dbReference type="AlphaFoldDB" id="A0A1F5VFK3"/>
<protein>
    <submittedName>
        <fullName evidence="2">Uncharacterized protein</fullName>
    </submittedName>
</protein>
<accession>A0A1F5VFK3</accession>
<dbReference type="Proteomes" id="UP000179251">
    <property type="component" value="Unassembled WGS sequence"/>
</dbReference>
<organism evidence="2 3">
    <name type="scientific">Candidatus Giovannonibacteria bacterium RIFCSPHIGHO2_01_FULL_45_23</name>
    <dbReference type="NCBI Taxonomy" id="1798325"/>
    <lineage>
        <taxon>Bacteria</taxon>
        <taxon>Candidatus Giovannoniibacteriota</taxon>
    </lineage>
</organism>
<reference evidence="2 3" key="1">
    <citation type="journal article" date="2016" name="Nat. Commun.">
        <title>Thousands of microbial genomes shed light on interconnected biogeochemical processes in an aquifer system.</title>
        <authorList>
            <person name="Anantharaman K."/>
            <person name="Brown C.T."/>
            <person name="Hug L.A."/>
            <person name="Sharon I."/>
            <person name="Castelle C.J."/>
            <person name="Probst A.J."/>
            <person name="Thomas B.C."/>
            <person name="Singh A."/>
            <person name="Wilkins M.J."/>
            <person name="Karaoz U."/>
            <person name="Brodie E.L."/>
            <person name="Williams K.H."/>
            <person name="Hubbard S.S."/>
            <person name="Banfield J.F."/>
        </authorList>
    </citation>
    <scope>NUCLEOTIDE SEQUENCE [LARGE SCALE GENOMIC DNA]</scope>
</reference>
<gene>
    <name evidence="2" type="ORF">A2834_00985</name>
</gene>